<dbReference type="Proteomes" id="UP000187464">
    <property type="component" value="Chromosome I"/>
</dbReference>
<evidence type="ECO:0000313" key="6">
    <source>
        <dbReference type="EMBL" id="SCD19151.1"/>
    </source>
</evidence>
<proteinExistence type="predicted"/>
<keyword evidence="2 5" id="KW-0812">Transmembrane</keyword>
<evidence type="ECO:0000256" key="3">
    <source>
        <dbReference type="ARBA" id="ARBA00022989"/>
    </source>
</evidence>
<dbReference type="KEGG" id="psac:PSM36_0317"/>
<keyword evidence="3 5" id="KW-1133">Transmembrane helix</keyword>
<reference evidence="6 7" key="1">
    <citation type="submission" date="2016-08" db="EMBL/GenBank/DDBJ databases">
        <authorList>
            <person name="Seilhamer J.J."/>
        </authorList>
    </citation>
    <scope>NUCLEOTIDE SEQUENCE [LARGE SCALE GENOMIC DNA]</scope>
    <source>
        <strain evidence="6">M3/6</strain>
    </source>
</reference>
<dbReference type="InterPro" id="IPR032808">
    <property type="entry name" value="DoxX"/>
</dbReference>
<evidence type="ECO:0000256" key="1">
    <source>
        <dbReference type="ARBA" id="ARBA00004141"/>
    </source>
</evidence>
<dbReference type="Pfam" id="PF07681">
    <property type="entry name" value="DoxX"/>
    <property type="match status" value="1"/>
</dbReference>
<keyword evidence="7" id="KW-1185">Reference proteome</keyword>
<evidence type="ECO:0000256" key="5">
    <source>
        <dbReference type="SAM" id="Phobius"/>
    </source>
</evidence>
<organism evidence="6 7">
    <name type="scientific">Proteiniphilum saccharofermentans</name>
    <dbReference type="NCBI Taxonomy" id="1642647"/>
    <lineage>
        <taxon>Bacteria</taxon>
        <taxon>Pseudomonadati</taxon>
        <taxon>Bacteroidota</taxon>
        <taxon>Bacteroidia</taxon>
        <taxon>Bacteroidales</taxon>
        <taxon>Dysgonomonadaceae</taxon>
        <taxon>Proteiniphilum</taxon>
    </lineage>
</organism>
<evidence type="ECO:0000256" key="2">
    <source>
        <dbReference type="ARBA" id="ARBA00022692"/>
    </source>
</evidence>
<dbReference type="AlphaFoldDB" id="A0A1R3SUB1"/>
<comment type="subcellular location">
    <subcellularLocation>
        <location evidence="1">Membrane</location>
        <topology evidence="1">Multi-pass membrane protein</topology>
    </subcellularLocation>
</comment>
<protein>
    <submittedName>
        <fullName evidence="6">Putative membrane protein</fullName>
    </submittedName>
</protein>
<accession>A0A1R3SUB1</accession>
<keyword evidence="4 5" id="KW-0472">Membrane</keyword>
<feature type="transmembrane region" description="Helical" evidence="5">
    <location>
        <begin position="80"/>
        <end position="109"/>
    </location>
</feature>
<name>A0A1R3SUB1_9BACT</name>
<gene>
    <name evidence="6" type="ORF">PSM36_0317</name>
</gene>
<dbReference type="STRING" id="1642647.PSM36_0317"/>
<dbReference type="EMBL" id="LT605205">
    <property type="protein sequence ID" value="SCD19151.1"/>
    <property type="molecule type" value="Genomic_DNA"/>
</dbReference>
<evidence type="ECO:0000256" key="4">
    <source>
        <dbReference type="ARBA" id="ARBA00023136"/>
    </source>
</evidence>
<sequence>MKHNTIKSDYSNWQISALTILRVLIGWHFLYEGLVKIYTPGWTAKNYLLNSVGPFSSFFKSIAQSDQILNIADTLNEWGLILIGLSLFVGLFCRLSSFFGMALLAFYYLSYPPFADLGVEAYVEGNYWIVNRNLIEIAALLILVVFPSSHITGLDRFIFLNKKNKSDNNPS</sequence>
<evidence type="ECO:0000313" key="7">
    <source>
        <dbReference type="Proteomes" id="UP000187464"/>
    </source>
</evidence>
<dbReference type="GO" id="GO:0016020">
    <property type="term" value="C:membrane"/>
    <property type="evidence" value="ECO:0007669"/>
    <property type="project" value="UniProtKB-SubCell"/>
</dbReference>
<dbReference type="RefSeq" id="WP_076928494.1">
    <property type="nucleotide sequence ID" value="NZ_LT605205.1"/>
</dbReference>